<dbReference type="RefSeq" id="WP_270159440.1">
    <property type="nucleotide sequence ID" value="NZ_JAPNNL010000242.1"/>
</dbReference>
<evidence type="ECO:0000313" key="1">
    <source>
        <dbReference type="EMBL" id="MDA0638497.1"/>
    </source>
</evidence>
<protein>
    <submittedName>
        <fullName evidence="1">Peptidogalycan biosysnthesis protein</fullName>
    </submittedName>
</protein>
<dbReference type="SUPFAM" id="SSF55729">
    <property type="entry name" value="Acyl-CoA N-acyltransferases (Nat)"/>
    <property type="match status" value="1"/>
</dbReference>
<sequence>MAAGKFYSSRRWLAFCADMADMPTGSITADLPGGGLAALPVSVTGGTTHPFYDCPALLRARGLPAPPPFGLLAGPRFGYQADLLVTPGADRAQAAARLRAAVEEAGLPTLAPYLSTRDVMDLRAGGVTAPPVLLTADAWLRVPAGGWEEYLSTLSGRRAENIRKERAAFAAAGYDVVEAPLGEWAEHAARLLAVTEAKHGHHADPSVYLRMLTLQAKHLGESARVILCGPPGEPPVGHVLYYIHDGTLRLRSAGFDYARLRGAAEYFNVVVYLLFERAVEAGARWFHAGIASTEAKALRGFELRPLWLLDLTAGGPLDGLDADVRAANARTFASISTTPFLTRSWRLGEDDERWLATA</sequence>
<gene>
    <name evidence="1" type="ORF">OUY22_34255</name>
</gene>
<proteinExistence type="predicted"/>
<organism evidence="1 2">
    <name type="scientific">Nonomuraea corallina</name>
    <dbReference type="NCBI Taxonomy" id="2989783"/>
    <lineage>
        <taxon>Bacteria</taxon>
        <taxon>Bacillati</taxon>
        <taxon>Actinomycetota</taxon>
        <taxon>Actinomycetes</taxon>
        <taxon>Streptosporangiales</taxon>
        <taxon>Streptosporangiaceae</taxon>
        <taxon>Nonomuraea</taxon>
    </lineage>
</organism>
<dbReference type="EMBL" id="JAPNNL010000242">
    <property type="protein sequence ID" value="MDA0638497.1"/>
    <property type="molecule type" value="Genomic_DNA"/>
</dbReference>
<evidence type="ECO:0000313" key="2">
    <source>
        <dbReference type="Proteomes" id="UP001144036"/>
    </source>
</evidence>
<keyword evidence="2" id="KW-1185">Reference proteome</keyword>
<reference evidence="1" key="1">
    <citation type="submission" date="2022-11" db="EMBL/GenBank/DDBJ databases">
        <title>Nonomuraea corallina sp. nov., a new species of the genus Nonomuraea isolated from sea side sediment in Thai sea.</title>
        <authorList>
            <person name="Ngamcharungchit C."/>
            <person name="Matsumoto A."/>
            <person name="Suriyachadkun C."/>
            <person name="Panbangred W."/>
            <person name="Inahashi Y."/>
            <person name="Intra B."/>
        </authorList>
    </citation>
    <scope>NUCLEOTIDE SEQUENCE</scope>
    <source>
        <strain evidence="1">MCN248</strain>
    </source>
</reference>
<dbReference type="InterPro" id="IPR016181">
    <property type="entry name" value="Acyl_CoA_acyltransferase"/>
</dbReference>
<comment type="caution">
    <text evidence="1">The sequence shown here is derived from an EMBL/GenBank/DDBJ whole genome shotgun (WGS) entry which is preliminary data.</text>
</comment>
<name>A0ABT4SMT1_9ACTN</name>
<accession>A0ABT4SMT1</accession>
<dbReference type="Proteomes" id="UP001144036">
    <property type="component" value="Unassembled WGS sequence"/>
</dbReference>